<organism evidence="1 2">
    <name type="scientific">Colwellia psychrerythraea (strain 34H / ATCC BAA-681)</name>
    <name type="common">Vibrio psychroerythus</name>
    <dbReference type="NCBI Taxonomy" id="167879"/>
    <lineage>
        <taxon>Bacteria</taxon>
        <taxon>Pseudomonadati</taxon>
        <taxon>Pseudomonadota</taxon>
        <taxon>Gammaproteobacteria</taxon>
        <taxon>Alteromonadales</taxon>
        <taxon>Colwelliaceae</taxon>
        <taxon>Colwellia</taxon>
    </lineage>
</organism>
<dbReference type="KEGG" id="cps:CPS_0226"/>
<gene>
    <name evidence="1" type="ordered locus">CPS_0226</name>
</gene>
<protein>
    <submittedName>
        <fullName evidence="1">Uncharacterized protein</fullName>
    </submittedName>
</protein>
<dbReference type="HOGENOM" id="CLU_2988847_0_0_6"/>
<accession>Q48AC0</accession>
<reference evidence="1" key="1">
    <citation type="journal article" date="2005" name="Proc. Natl. Acad. Sci. U.S.A.">
        <title>The psychrophilic lifestyle as revealed by the genome sequence of Colwellia psychrerythraea 34H through genomic and proteomic analyses.</title>
        <authorList>
            <person name="Methe B.A."/>
            <person name="Nelson K.E."/>
            <person name="Deming J.W."/>
            <person name="Momen B."/>
            <person name="Melamud E."/>
            <person name="Zhang X."/>
            <person name="Moult J."/>
            <person name="Madupu R."/>
            <person name="Nelson W.C."/>
            <person name="Dodson R.J."/>
            <person name="Brinkac L.M."/>
            <person name="Daugherty S.C."/>
            <person name="Durkin A.S."/>
            <person name="DeBoy R.T."/>
            <person name="Kolonay J.F."/>
            <person name="Sullivan S.A."/>
            <person name="Zhou L."/>
            <person name="Davidsen T.M."/>
            <person name="Wu M."/>
            <person name="Huston A.L."/>
            <person name="Lewis M."/>
            <person name="Weaver B."/>
            <person name="Weidman J.F."/>
            <person name="Khouri H."/>
            <person name="Utterback T.R."/>
            <person name="Feldblyum T.V."/>
            <person name="Fraser C.M."/>
        </authorList>
    </citation>
    <scope>NUCLEOTIDE SEQUENCE [LARGE SCALE GENOMIC DNA]</scope>
    <source>
        <strain evidence="1">34H</strain>
    </source>
</reference>
<sequence length="57" mass="6167">MITENGCSILKINNDVSIVSSPIAEALEQSSFYCCVKEIGNDHDLIDAPQTDIAQVL</sequence>
<dbReference type="Proteomes" id="UP000000547">
    <property type="component" value="Chromosome"/>
</dbReference>
<dbReference type="AlphaFoldDB" id="Q48AC0"/>
<name>Q48AC0_COLP3</name>
<dbReference type="EMBL" id="CP000083">
    <property type="protein sequence ID" value="AAZ26249.1"/>
    <property type="molecule type" value="Genomic_DNA"/>
</dbReference>
<proteinExistence type="predicted"/>
<evidence type="ECO:0000313" key="2">
    <source>
        <dbReference type="Proteomes" id="UP000000547"/>
    </source>
</evidence>
<evidence type="ECO:0000313" key="1">
    <source>
        <dbReference type="EMBL" id="AAZ26249.1"/>
    </source>
</evidence>